<reference evidence="3" key="1">
    <citation type="submission" date="2023-06" db="EMBL/GenBank/DDBJ databases">
        <title>Reference genome for the Northern bat (Eptesicus nilssonii), a most northern bat species.</title>
        <authorList>
            <person name="Laine V.N."/>
            <person name="Pulliainen A.T."/>
            <person name="Lilley T.M."/>
        </authorList>
    </citation>
    <scope>NUCLEOTIDE SEQUENCE</scope>
    <source>
        <strain evidence="3">BLF_Eptnil</strain>
        <tissue evidence="3">Kidney</tissue>
    </source>
</reference>
<keyword evidence="4" id="KW-1185">Reference proteome</keyword>
<name>A0AA40HAR5_CNENI</name>
<dbReference type="SUPFAM" id="SSF50630">
    <property type="entry name" value="Acid proteases"/>
    <property type="match status" value="2"/>
</dbReference>
<gene>
    <name evidence="3" type="ORF">QTO34_001675</name>
</gene>
<dbReference type="InterPro" id="IPR001969">
    <property type="entry name" value="Aspartic_peptidase_AS"/>
</dbReference>
<dbReference type="GO" id="GO:0004190">
    <property type="term" value="F:aspartic-type endopeptidase activity"/>
    <property type="evidence" value="ECO:0007669"/>
    <property type="project" value="InterPro"/>
</dbReference>
<dbReference type="InterPro" id="IPR043502">
    <property type="entry name" value="DNA/RNA_pol_sf"/>
</dbReference>
<feature type="domain" description="Retropepsins" evidence="2">
    <location>
        <begin position="14"/>
        <end position="81"/>
    </location>
</feature>
<dbReference type="PROSITE" id="PS00141">
    <property type="entry name" value="ASP_PROTEASE"/>
    <property type="match status" value="1"/>
</dbReference>
<dbReference type="GO" id="GO:0006508">
    <property type="term" value="P:proteolysis"/>
    <property type="evidence" value="ECO:0007669"/>
    <property type="project" value="InterPro"/>
</dbReference>
<proteinExistence type="predicted"/>
<dbReference type="Pfam" id="PF00077">
    <property type="entry name" value="RVP"/>
    <property type="match status" value="1"/>
</dbReference>
<keyword evidence="1" id="KW-0378">Hydrolase</keyword>
<evidence type="ECO:0000313" key="3">
    <source>
        <dbReference type="EMBL" id="KAK1327320.1"/>
    </source>
</evidence>
<evidence type="ECO:0000256" key="1">
    <source>
        <dbReference type="ARBA" id="ARBA00022801"/>
    </source>
</evidence>
<accession>A0AA40HAR5</accession>
<dbReference type="SUPFAM" id="SSF56672">
    <property type="entry name" value="DNA/RNA polymerases"/>
    <property type="match status" value="1"/>
</dbReference>
<evidence type="ECO:0000259" key="2">
    <source>
        <dbReference type="Pfam" id="PF00077"/>
    </source>
</evidence>
<dbReference type="Proteomes" id="UP001177744">
    <property type="component" value="Unassembled WGS sequence"/>
</dbReference>
<protein>
    <recommendedName>
        <fullName evidence="2">Retropepsins domain-containing protein</fullName>
    </recommendedName>
</protein>
<comment type="caution">
    <text evidence="3">The sequence shown here is derived from an EMBL/GenBank/DDBJ whole genome shotgun (WGS) entry which is preliminary data.</text>
</comment>
<evidence type="ECO:0000313" key="4">
    <source>
        <dbReference type="Proteomes" id="UP001177744"/>
    </source>
</evidence>
<dbReference type="Gene3D" id="2.40.70.10">
    <property type="entry name" value="Acid Proteases"/>
    <property type="match status" value="2"/>
</dbReference>
<organism evidence="3 4">
    <name type="scientific">Cnephaeus nilssonii</name>
    <name type="common">Northern bat</name>
    <name type="synonym">Eptesicus nilssonii</name>
    <dbReference type="NCBI Taxonomy" id="3371016"/>
    <lineage>
        <taxon>Eukaryota</taxon>
        <taxon>Metazoa</taxon>
        <taxon>Chordata</taxon>
        <taxon>Craniata</taxon>
        <taxon>Vertebrata</taxon>
        <taxon>Euteleostomi</taxon>
        <taxon>Mammalia</taxon>
        <taxon>Eutheria</taxon>
        <taxon>Laurasiatheria</taxon>
        <taxon>Chiroptera</taxon>
        <taxon>Yangochiroptera</taxon>
        <taxon>Vespertilionidae</taxon>
        <taxon>Cnephaeus</taxon>
    </lineage>
</organism>
<dbReference type="InterPro" id="IPR018061">
    <property type="entry name" value="Retropepsins"/>
</dbReference>
<dbReference type="EMBL" id="JAULJE010000106">
    <property type="protein sequence ID" value="KAK1327320.1"/>
    <property type="molecule type" value="Genomic_DNA"/>
</dbReference>
<dbReference type="InterPro" id="IPR021109">
    <property type="entry name" value="Peptidase_aspartic_dom_sf"/>
</dbReference>
<dbReference type="AlphaFoldDB" id="A0AA40HAR5"/>
<sequence>MHPWGRVKLDPGSRVTLQVGDRPVSFMVDTGAAYSVLTEPMGPVTSKKTSVQEATGKTACFPWTSKRTVDRVEQRAFEELKKALISAPALALPDFTKKTAVYHLYVSEPRIRFHKTLAINPASLLPDDDPEEPIHDCTEVTDAVQTARPDMTDVPLSSPDEKGLEALPLNRVTLQVGGRPVSFLVDTRAAYSVLTEPIGPVTSKKTAVQEATRQIACFP</sequence>